<evidence type="ECO:0000313" key="2">
    <source>
        <dbReference type="Proteomes" id="UP000250043"/>
    </source>
</evidence>
<dbReference type="Proteomes" id="UP000250043">
    <property type="component" value="Unassembled WGS sequence"/>
</dbReference>
<keyword evidence="2" id="KW-1185">Reference proteome</keyword>
<organism evidence="1 2">
    <name type="scientific">Obba rivulosa</name>
    <dbReference type="NCBI Taxonomy" id="1052685"/>
    <lineage>
        <taxon>Eukaryota</taxon>
        <taxon>Fungi</taxon>
        <taxon>Dikarya</taxon>
        <taxon>Basidiomycota</taxon>
        <taxon>Agaricomycotina</taxon>
        <taxon>Agaricomycetes</taxon>
        <taxon>Polyporales</taxon>
        <taxon>Gelatoporiaceae</taxon>
        <taxon>Obba</taxon>
    </lineage>
</organism>
<gene>
    <name evidence="1" type="ORF">OBBRIDRAFT_885737</name>
</gene>
<sequence length="457" mass="52535">METLAPPESTCCATTPYTEPRLNYDVLIHITSFLRQHELVPVMQTCEILRRECTKRLITTGPLVRSEGGCQSFCRFMLVDRPTRFKLLRKIDLNVGRDALITSTSTAKLLTEVLLACSRLEELKIFCGRLCSGRYDEYLIRLGSHTFKTLRKLTLNCTDADIDNAETMVVVLGACFEVLEELEIYNLFWLRYAGPLPHLRKLKILMSDRHQYYVAFLSILCPNLKELDWDYDSNFIPRYHPSEHLRKFSAMTQRRFESQGGRWRHLECLSGHINVLYEASLACEVDILRPRYVCLIVNTDIVYLRDLLNQTRPRHLILDIELSALVEPPEFPAKKLVSTNSGMMELSLNINIGELKPEALPASRIIASIVRLFKRLRIGTFNLDFTSQPPDRYTAGDKGIEPVTNSLRKLQATPFIEQLADGIPSLRHVSVQIPLNPRYEWDVGRSSEGEARWEQCQ</sequence>
<reference evidence="1 2" key="1">
    <citation type="submission" date="2016-07" db="EMBL/GenBank/DDBJ databases">
        <title>Draft genome of the white-rot fungus Obba rivulosa 3A-2.</title>
        <authorList>
            <consortium name="DOE Joint Genome Institute"/>
            <person name="Miettinen O."/>
            <person name="Riley R."/>
            <person name="Acob R."/>
            <person name="Barry K."/>
            <person name="Cullen D."/>
            <person name="De Vries R."/>
            <person name="Hainaut M."/>
            <person name="Hatakka A."/>
            <person name="Henrissat B."/>
            <person name="Hilden K."/>
            <person name="Kuo R."/>
            <person name="Labutti K."/>
            <person name="Lipzen A."/>
            <person name="Makela M.R."/>
            <person name="Sandor L."/>
            <person name="Spatafora J.W."/>
            <person name="Grigoriev I.V."/>
            <person name="Hibbett D.S."/>
        </authorList>
    </citation>
    <scope>NUCLEOTIDE SEQUENCE [LARGE SCALE GENOMIC DNA]</scope>
    <source>
        <strain evidence="1 2">3A-2</strain>
    </source>
</reference>
<dbReference type="AlphaFoldDB" id="A0A8E2AXT3"/>
<dbReference type="Gene3D" id="3.80.10.10">
    <property type="entry name" value="Ribonuclease Inhibitor"/>
    <property type="match status" value="1"/>
</dbReference>
<evidence type="ECO:0000313" key="1">
    <source>
        <dbReference type="EMBL" id="OCH93093.1"/>
    </source>
</evidence>
<proteinExistence type="predicted"/>
<name>A0A8E2AXT3_9APHY</name>
<protein>
    <recommendedName>
        <fullName evidence="3">F-box domain-containing protein</fullName>
    </recommendedName>
</protein>
<dbReference type="SUPFAM" id="SSF52047">
    <property type="entry name" value="RNI-like"/>
    <property type="match status" value="1"/>
</dbReference>
<accession>A0A8E2AXT3</accession>
<dbReference type="InterPro" id="IPR032675">
    <property type="entry name" value="LRR_dom_sf"/>
</dbReference>
<evidence type="ECO:0008006" key="3">
    <source>
        <dbReference type="Google" id="ProtNLM"/>
    </source>
</evidence>
<dbReference type="EMBL" id="KV722359">
    <property type="protein sequence ID" value="OCH93093.1"/>
    <property type="molecule type" value="Genomic_DNA"/>
</dbReference>
<dbReference type="OrthoDB" id="2729990at2759"/>